<dbReference type="PROSITE" id="PS51514">
    <property type="entry name" value="BRX"/>
    <property type="match status" value="1"/>
</dbReference>
<dbReference type="InterPro" id="IPR013591">
    <property type="entry name" value="Brevis_radix_dom"/>
</dbReference>
<accession>A0A2H9ZZN7</accession>
<reference evidence="2 3" key="1">
    <citation type="journal article" date="2017" name="Nature">
        <title>The Apostasia genome and the evolution of orchids.</title>
        <authorList>
            <person name="Zhang G.Q."/>
            <person name="Liu K.W."/>
            <person name="Li Z."/>
            <person name="Lohaus R."/>
            <person name="Hsiao Y.Y."/>
            <person name="Niu S.C."/>
            <person name="Wang J.Y."/>
            <person name="Lin Y.C."/>
            <person name="Xu Q."/>
            <person name="Chen L.J."/>
            <person name="Yoshida K."/>
            <person name="Fujiwara S."/>
            <person name="Wang Z.W."/>
            <person name="Zhang Y.Q."/>
            <person name="Mitsuda N."/>
            <person name="Wang M."/>
            <person name="Liu G.H."/>
            <person name="Pecoraro L."/>
            <person name="Huang H.X."/>
            <person name="Xiao X.J."/>
            <person name="Lin M."/>
            <person name="Wu X.Y."/>
            <person name="Wu W.L."/>
            <person name="Chen Y.Y."/>
            <person name="Chang S.B."/>
            <person name="Sakamoto S."/>
            <person name="Ohme-Takagi M."/>
            <person name="Yagi M."/>
            <person name="Zeng S.J."/>
            <person name="Shen C.Y."/>
            <person name="Yeh C.M."/>
            <person name="Luo Y.B."/>
            <person name="Tsai W.C."/>
            <person name="Van de Peer Y."/>
            <person name="Liu Z.J."/>
        </authorList>
    </citation>
    <scope>NUCLEOTIDE SEQUENCE [LARGE SCALE GENOMIC DNA]</scope>
    <source>
        <strain evidence="3">cv. Shenzhen</strain>
        <tissue evidence="2">Stem</tissue>
    </source>
</reference>
<evidence type="ECO:0000313" key="3">
    <source>
        <dbReference type="Proteomes" id="UP000236161"/>
    </source>
</evidence>
<dbReference type="Proteomes" id="UP000236161">
    <property type="component" value="Unassembled WGS sequence"/>
</dbReference>
<evidence type="ECO:0000313" key="2">
    <source>
        <dbReference type="EMBL" id="PKA48754.1"/>
    </source>
</evidence>
<name>A0A2H9ZZN7_9ASPA</name>
<evidence type="ECO:0000259" key="1">
    <source>
        <dbReference type="PROSITE" id="PS51514"/>
    </source>
</evidence>
<dbReference type="OrthoDB" id="10250282at2759"/>
<proteinExistence type="predicted"/>
<feature type="domain" description="BRX" evidence="1">
    <location>
        <begin position="1"/>
        <end position="19"/>
    </location>
</feature>
<dbReference type="AlphaFoldDB" id="A0A2H9ZZN7"/>
<organism evidence="2 3">
    <name type="scientific">Apostasia shenzhenica</name>
    <dbReference type="NCBI Taxonomy" id="1088818"/>
    <lineage>
        <taxon>Eukaryota</taxon>
        <taxon>Viridiplantae</taxon>
        <taxon>Streptophyta</taxon>
        <taxon>Embryophyta</taxon>
        <taxon>Tracheophyta</taxon>
        <taxon>Spermatophyta</taxon>
        <taxon>Magnoliopsida</taxon>
        <taxon>Liliopsida</taxon>
        <taxon>Asparagales</taxon>
        <taxon>Orchidaceae</taxon>
        <taxon>Apostasioideae</taxon>
        <taxon>Apostasia</taxon>
    </lineage>
</organism>
<keyword evidence="3" id="KW-1185">Reference proteome</keyword>
<dbReference type="EMBL" id="KZ452209">
    <property type="protein sequence ID" value="PKA48754.1"/>
    <property type="molecule type" value="Genomic_DNA"/>
</dbReference>
<gene>
    <name evidence="2" type="ORF">AXF42_Ash018696</name>
</gene>
<sequence length="62" mass="7356">MGAQKWWSDNYDKILELYSVHLPELPYETNEDDVIHDTEDNEVIHDTDDNEVIHNLIVVVYI</sequence>
<protein>
    <recommendedName>
        <fullName evidence="1">BRX domain-containing protein</fullName>
    </recommendedName>
</protein>